<evidence type="ECO:0000256" key="4">
    <source>
        <dbReference type="ARBA" id="ARBA00022725"/>
    </source>
</evidence>
<evidence type="ECO:0000313" key="13">
    <source>
        <dbReference type="Proteomes" id="UP000233080"/>
    </source>
</evidence>
<dbReference type="InterPro" id="IPR017452">
    <property type="entry name" value="GPCR_Rhodpsn_7TM"/>
</dbReference>
<dbReference type="GO" id="GO:0004984">
    <property type="term" value="F:olfactory receptor activity"/>
    <property type="evidence" value="ECO:0007669"/>
    <property type="project" value="InterPro"/>
</dbReference>
<feature type="domain" description="G-protein coupled receptors family 1 profile" evidence="11">
    <location>
        <begin position="98"/>
        <end position="261"/>
    </location>
</feature>
<keyword evidence="3 10" id="KW-0812">Transmembrane</keyword>
<keyword evidence="5 10" id="KW-1133">Transmembrane helix</keyword>
<dbReference type="PANTHER" id="PTHR26450">
    <property type="entry name" value="OLFACTORY RECEPTOR 56B1-RELATED"/>
    <property type="match status" value="1"/>
</dbReference>
<keyword evidence="13" id="KW-1185">Reference proteome</keyword>
<keyword evidence="4" id="KW-0552">Olfaction</keyword>
<evidence type="ECO:0000313" key="12">
    <source>
        <dbReference type="Ensembl" id="ENSCANP00000032442.1"/>
    </source>
</evidence>
<dbReference type="Proteomes" id="UP000233080">
    <property type="component" value="Unassembled WGS sequence"/>
</dbReference>
<dbReference type="GO" id="GO:0004930">
    <property type="term" value="F:G protein-coupled receptor activity"/>
    <property type="evidence" value="ECO:0007669"/>
    <property type="project" value="UniProtKB-KW"/>
</dbReference>
<feature type="transmembrane region" description="Helical" evidence="10">
    <location>
        <begin position="6"/>
        <end position="25"/>
    </location>
</feature>
<evidence type="ECO:0000256" key="3">
    <source>
        <dbReference type="ARBA" id="ARBA00022692"/>
    </source>
</evidence>
<name>A0A2K5JUF5_COLAP</name>
<keyword evidence="9" id="KW-0807">Transducer</keyword>
<protein>
    <recommendedName>
        <fullName evidence="11">G-protein coupled receptors family 1 profile domain-containing protein</fullName>
    </recommendedName>
</protein>
<evidence type="ECO:0000256" key="5">
    <source>
        <dbReference type="ARBA" id="ARBA00022989"/>
    </source>
</evidence>
<dbReference type="GO" id="GO:0005886">
    <property type="term" value="C:plasma membrane"/>
    <property type="evidence" value="ECO:0007669"/>
    <property type="project" value="TreeGrafter"/>
</dbReference>
<evidence type="ECO:0000256" key="6">
    <source>
        <dbReference type="ARBA" id="ARBA00023040"/>
    </source>
</evidence>
<evidence type="ECO:0000256" key="1">
    <source>
        <dbReference type="ARBA" id="ARBA00004141"/>
    </source>
</evidence>
<dbReference type="Ensembl" id="ENSCANT00000055665.1">
    <property type="protein sequence ID" value="ENSCANP00000032442.1"/>
    <property type="gene ID" value="ENSCANG00000039883.1"/>
</dbReference>
<keyword evidence="2" id="KW-0716">Sensory transduction</keyword>
<dbReference type="PRINTS" id="PR00245">
    <property type="entry name" value="OLFACTORYR"/>
</dbReference>
<evidence type="ECO:0000259" key="11">
    <source>
        <dbReference type="PROSITE" id="PS50262"/>
    </source>
</evidence>
<evidence type="ECO:0000256" key="7">
    <source>
        <dbReference type="ARBA" id="ARBA00023136"/>
    </source>
</evidence>
<proteinExistence type="predicted"/>
<reference evidence="12" key="1">
    <citation type="submission" date="2025-08" db="UniProtKB">
        <authorList>
            <consortium name="Ensembl"/>
        </authorList>
    </citation>
    <scope>IDENTIFICATION</scope>
</reference>
<dbReference type="AlphaFoldDB" id="A0A2K5JUF5"/>
<evidence type="ECO:0000256" key="10">
    <source>
        <dbReference type="SAM" id="Phobius"/>
    </source>
</evidence>
<feature type="transmembrane region" description="Helical" evidence="10">
    <location>
        <begin position="180"/>
        <end position="205"/>
    </location>
</feature>
<dbReference type="Gene3D" id="1.20.1070.10">
    <property type="entry name" value="Rhodopsin 7-helix transmembrane proteins"/>
    <property type="match status" value="1"/>
</dbReference>
<reference evidence="12" key="2">
    <citation type="submission" date="2025-09" db="UniProtKB">
        <authorList>
            <consortium name="Ensembl"/>
        </authorList>
    </citation>
    <scope>IDENTIFICATION</scope>
</reference>
<feature type="transmembrane region" description="Helical" evidence="10">
    <location>
        <begin position="124"/>
        <end position="147"/>
    </location>
</feature>
<evidence type="ECO:0000256" key="9">
    <source>
        <dbReference type="ARBA" id="ARBA00023224"/>
    </source>
</evidence>
<comment type="subcellular location">
    <subcellularLocation>
        <location evidence="1">Membrane</location>
        <topology evidence="1">Multi-pass membrane protein</topology>
    </subcellularLocation>
</comment>
<keyword evidence="7 10" id="KW-0472">Membrane</keyword>
<organism evidence="12 13">
    <name type="scientific">Colobus angolensis palliatus</name>
    <name type="common">Peters' Angolan colobus</name>
    <dbReference type="NCBI Taxonomy" id="336983"/>
    <lineage>
        <taxon>Eukaryota</taxon>
        <taxon>Metazoa</taxon>
        <taxon>Chordata</taxon>
        <taxon>Craniata</taxon>
        <taxon>Vertebrata</taxon>
        <taxon>Euteleostomi</taxon>
        <taxon>Mammalia</taxon>
        <taxon>Eutheria</taxon>
        <taxon>Euarchontoglires</taxon>
        <taxon>Primates</taxon>
        <taxon>Haplorrhini</taxon>
        <taxon>Catarrhini</taxon>
        <taxon>Cercopithecidae</taxon>
        <taxon>Colobinae</taxon>
        <taxon>Colobus</taxon>
    </lineage>
</organism>
<dbReference type="InterPro" id="IPR000725">
    <property type="entry name" value="Olfact_rcpt"/>
</dbReference>
<accession>A0A2K5JUF5</accession>
<dbReference type="Pfam" id="PF13853">
    <property type="entry name" value="7tm_4"/>
    <property type="match status" value="1"/>
</dbReference>
<evidence type="ECO:0000256" key="2">
    <source>
        <dbReference type="ARBA" id="ARBA00022606"/>
    </source>
</evidence>
<dbReference type="InterPro" id="IPR050402">
    <property type="entry name" value="OR51/52/56-like"/>
</dbReference>
<dbReference type="PANTHER" id="PTHR26450:SF14">
    <property type="entry name" value="OLFACTORY RECEPTOR"/>
    <property type="match status" value="1"/>
</dbReference>
<dbReference type="PROSITE" id="PS50262">
    <property type="entry name" value="G_PROTEIN_RECEP_F1_2"/>
    <property type="match status" value="1"/>
</dbReference>
<evidence type="ECO:0000256" key="8">
    <source>
        <dbReference type="ARBA" id="ARBA00023170"/>
    </source>
</evidence>
<feature type="transmembrane region" description="Helical" evidence="10">
    <location>
        <begin position="86"/>
        <end position="104"/>
    </location>
</feature>
<sequence length="261" mass="29279">MTIMTTFNLSSFNPGAFILLGIPGLEQFHIWIGIPFFITYLVALTGNSVLPYLISVEQSLHEPMFFFLSILAATDLMLSNTCLPKTFSIFCFAMDSVILLAMAFDHYVAICFPLRYTTIVTHEIITKIVVSIISRSFCIIFPCVFLLKRLPFCKTFIIPNTYCEHIGIAQLACADISINIWFGFAVPIMTVISDLILTGISYTLILHAIFNLPSLDTRRKALSTSGSHICVILTFYTPAIFSVVAHRFDKIILLFFSKGNQ</sequence>
<feature type="transmembrane region" description="Helical" evidence="10">
    <location>
        <begin position="225"/>
        <end position="245"/>
    </location>
</feature>
<keyword evidence="6" id="KW-0297">G-protein coupled receptor</keyword>
<feature type="transmembrane region" description="Helical" evidence="10">
    <location>
        <begin position="32"/>
        <end position="54"/>
    </location>
</feature>
<keyword evidence="8" id="KW-0675">Receptor</keyword>
<dbReference type="SUPFAM" id="SSF81321">
    <property type="entry name" value="Family A G protein-coupled receptor-like"/>
    <property type="match status" value="1"/>
</dbReference>